<proteinExistence type="predicted"/>
<name>A0A1J4MPH4_9CRYT</name>
<dbReference type="InterPro" id="IPR029028">
    <property type="entry name" value="Alpha/beta_knot_MTases"/>
</dbReference>
<organism evidence="4 5">
    <name type="scientific">Cryptosporidium andersoni</name>
    <dbReference type="NCBI Taxonomy" id="117008"/>
    <lineage>
        <taxon>Eukaryota</taxon>
        <taxon>Sar</taxon>
        <taxon>Alveolata</taxon>
        <taxon>Apicomplexa</taxon>
        <taxon>Conoidasida</taxon>
        <taxon>Coccidia</taxon>
        <taxon>Eucoccidiorida</taxon>
        <taxon>Eimeriorina</taxon>
        <taxon>Cryptosporidiidae</taxon>
        <taxon>Cryptosporidium</taxon>
    </lineage>
</organism>
<sequence>MSNMDNKKSEDFKFYLVLMNISKRQNFGTLLRSACGLGVSEVLAVGKRKLRTFGNKGTLPYISLTYYDTLEEVVEIIHAEEMDIVGIEINENSLPVYPHPFRRSTAFILGNEGTGLSQRQIDICDYLVYIPMYGSGTASLNVAIAGSILFHHFALWAKFDESYRTGQKYTLGEYLDEKSGQYIHGKLRHYLNPSPFGKF</sequence>
<keyword evidence="2" id="KW-0808">Transferase</keyword>
<feature type="domain" description="tRNA/rRNA methyltransferase SpoU type" evidence="3">
    <location>
        <begin position="14"/>
        <end position="150"/>
    </location>
</feature>
<dbReference type="VEuPathDB" id="CryptoDB:cand_008260"/>
<evidence type="ECO:0000313" key="4">
    <source>
        <dbReference type="EMBL" id="OII76080.1"/>
    </source>
</evidence>
<evidence type="ECO:0000256" key="2">
    <source>
        <dbReference type="ARBA" id="ARBA00022679"/>
    </source>
</evidence>
<dbReference type="PANTHER" id="PTHR43191">
    <property type="entry name" value="RRNA METHYLTRANSFERASE 3"/>
    <property type="match status" value="1"/>
</dbReference>
<dbReference type="GO" id="GO:0003723">
    <property type="term" value="F:RNA binding"/>
    <property type="evidence" value="ECO:0007669"/>
    <property type="project" value="InterPro"/>
</dbReference>
<comment type="caution">
    <text evidence="4">The sequence shown here is derived from an EMBL/GenBank/DDBJ whole genome shotgun (WGS) entry which is preliminary data.</text>
</comment>
<evidence type="ECO:0000313" key="5">
    <source>
        <dbReference type="Proteomes" id="UP000186804"/>
    </source>
</evidence>
<protein>
    <submittedName>
        <fullName evidence="4">RNA family protein</fullName>
    </submittedName>
</protein>
<dbReference type="GO" id="GO:0006396">
    <property type="term" value="P:RNA processing"/>
    <property type="evidence" value="ECO:0007669"/>
    <property type="project" value="InterPro"/>
</dbReference>
<dbReference type="InterPro" id="IPR029026">
    <property type="entry name" value="tRNA_m1G_MTases_N"/>
</dbReference>
<dbReference type="Proteomes" id="UP000186804">
    <property type="component" value="Unassembled WGS sequence"/>
</dbReference>
<keyword evidence="5" id="KW-1185">Reference proteome</keyword>
<dbReference type="RefSeq" id="XP_067067926.1">
    <property type="nucleotide sequence ID" value="XM_067211066.1"/>
</dbReference>
<gene>
    <name evidence="4" type="ORF">cand_008260</name>
</gene>
<dbReference type="PANTHER" id="PTHR43191:SF7">
    <property type="entry name" value="OBP33PEP LIKE PROTEIN"/>
    <property type="match status" value="1"/>
</dbReference>
<dbReference type="GO" id="GO:0008173">
    <property type="term" value="F:RNA methyltransferase activity"/>
    <property type="evidence" value="ECO:0007669"/>
    <property type="project" value="InterPro"/>
</dbReference>
<keyword evidence="1" id="KW-0489">Methyltransferase</keyword>
<dbReference type="InterPro" id="IPR051259">
    <property type="entry name" value="rRNA_Methyltransferase"/>
</dbReference>
<dbReference type="AlphaFoldDB" id="A0A1J4MPH4"/>
<dbReference type="SUPFAM" id="SSF75217">
    <property type="entry name" value="alpha/beta knot"/>
    <property type="match status" value="1"/>
</dbReference>
<dbReference type="InterPro" id="IPR001537">
    <property type="entry name" value="SpoU_MeTrfase"/>
</dbReference>
<dbReference type="Gene3D" id="3.40.1280.10">
    <property type="match status" value="1"/>
</dbReference>
<evidence type="ECO:0000256" key="1">
    <source>
        <dbReference type="ARBA" id="ARBA00022603"/>
    </source>
</evidence>
<dbReference type="GO" id="GO:0032259">
    <property type="term" value="P:methylation"/>
    <property type="evidence" value="ECO:0007669"/>
    <property type="project" value="UniProtKB-KW"/>
</dbReference>
<dbReference type="GeneID" id="92365011"/>
<evidence type="ECO:0000259" key="3">
    <source>
        <dbReference type="Pfam" id="PF00588"/>
    </source>
</evidence>
<dbReference type="OrthoDB" id="270651at2759"/>
<dbReference type="CDD" id="cd18096">
    <property type="entry name" value="SpoU-like"/>
    <property type="match status" value="1"/>
</dbReference>
<dbReference type="EMBL" id="LRBS01000069">
    <property type="protein sequence ID" value="OII76080.1"/>
    <property type="molecule type" value="Genomic_DNA"/>
</dbReference>
<accession>A0A1J4MPH4</accession>
<dbReference type="Pfam" id="PF00588">
    <property type="entry name" value="SpoU_methylase"/>
    <property type="match status" value="1"/>
</dbReference>
<reference evidence="4 5" key="1">
    <citation type="submission" date="2016-10" db="EMBL/GenBank/DDBJ databases">
        <title>Reductive evolution of mitochondrial metabolism and differential evolution of invasion-related proteins in Cryptosporidium.</title>
        <authorList>
            <person name="Liu S."/>
            <person name="Roellig D.M."/>
            <person name="Guo Y."/>
            <person name="Li N."/>
            <person name="Frace M.A."/>
            <person name="Tang K."/>
            <person name="Zhang L."/>
            <person name="Feng Y."/>
            <person name="Xiao L."/>
        </authorList>
    </citation>
    <scope>NUCLEOTIDE SEQUENCE [LARGE SCALE GENOMIC DNA]</scope>
    <source>
        <strain evidence="4">30847</strain>
    </source>
</reference>